<dbReference type="Proteomes" id="UP001189122">
    <property type="component" value="Unassembled WGS sequence"/>
</dbReference>
<keyword evidence="2" id="KW-1185">Reference proteome</keyword>
<gene>
    <name evidence="1" type="ORF">SI7747_UN021048</name>
</gene>
<reference evidence="2" key="1">
    <citation type="journal article" date="2020" name="Sci. Rep.">
        <title>Chromosome-scale genome assembly for the duckweed Spirodela intermedia, integrating cytogenetic maps, PacBio and Oxford Nanopore libraries.</title>
        <authorList>
            <person name="Hoang P.T.N."/>
            <person name="Fiebig A."/>
            <person name="Novak P."/>
            <person name="Macas J."/>
            <person name="Cao H.X."/>
            <person name="Stepanenko A."/>
            <person name="Chen G."/>
            <person name="Borisjuk N."/>
            <person name="Scholz U."/>
            <person name="Schubert I."/>
        </authorList>
    </citation>
    <scope>NUCLEOTIDE SEQUENCE [LARGE SCALE GENOMIC DNA]</scope>
</reference>
<proteinExistence type="predicted"/>
<protein>
    <recommendedName>
        <fullName evidence="3">NADH dehydrogenase subunit 1</fullName>
    </recommendedName>
</protein>
<accession>A0ABN7E9Y3</accession>
<dbReference type="EMBL" id="CACRZD030000136">
    <property type="protein sequence ID" value="CAA6674690.1"/>
    <property type="molecule type" value="Genomic_DNA"/>
</dbReference>
<evidence type="ECO:0000313" key="1">
    <source>
        <dbReference type="EMBL" id="CAA6674690.1"/>
    </source>
</evidence>
<organism evidence="1 2">
    <name type="scientific">Spirodela intermedia</name>
    <name type="common">Intermediate duckweed</name>
    <dbReference type="NCBI Taxonomy" id="51605"/>
    <lineage>
        <taxon>Eukaryota</taxon>
        <taxon>Viridiplantae</taxon>
        <taxon>Streptophyta</taxon>
        <taxon>Embryophyta</taxon>
        <taxon>Tracheophyta</taxon>
        <taxon>Spermatophyta</taxon>
        <taxon>Magnoliopsida</taxon>
        <taxon>Liliopsida</taxon>
        <taxon>Araceae</taxon>
        <taxon>Lemnoideae</taxon>
        <taxon>Spirodela</taxon>
    </lineage>
</organism>
<evidence type="ECO:0000313" key="2">
    <source>
        <dbReference type="Proteomes" id="UP001189122"/>
    </source>
</evidence>
<comment type="caution">
    <text evidence="1">The sequence shown here is derived from an EMBL/GenBank/DDBJ whole genome shotgun (WGS) entry which is preliminary data.</text>
</comment>
<evidence type="ECO:0008006" key="3">
    <source>
        <dbReference type="Google" id="ProtNLM"/>
    </source>
</evidence>
<name>A0ABN7E9Y3_SPIIN</name>
<sequence length="35" mass="3880">MVGYSDSTFVENLIDRQNIDGLCLILGGCLIFMDI</sequence>